<keyword evidence="2" id="KW-1185">Reference proteome</keyword>
<comment type="caution">
    <text evidence="1">The sequence shown here is derived from an EMBL/GenBank/DDBJ whole genome shotgun (WGS) entry which is preliminary data.</text>
</comment>
<evidence type="ECO:0000313" key="2">
    <source>
        <dbReference type="Proteomes" id="UP000266673"/>
    </source>
</evidence>
<dbReference type="AlphaFoldDB" id="A0A397VZR4"/>
<protein>
    <submittedName>
        <fullName evidence="1">Uncharacterized protein</fullName>
    </submittedName>
</protein>
<name>A0A397VZR4_9GLOM</name>
<dbReference type="Proteomes" id="UP000266673">
    <property type="component" value="Unassembled WGS sequence"/>
</dbReference>
<proteinExistence type="predicted"/>
<dbReference type="OrthoDB" id="2443771at2759"/>
<dbReference type="EMBL" id="QKWP01000172">
    <property type="protein sequence ID" value="RIB25513.1"/>
    <property type="molecule type" value="Genomic_DNA"/>
</dbReference>
<evidence type="ECO:0000313" key="1">
    <source>
        <dbReference type="EMBL" id="RIB25513.1"/>
    </source>
</evidence>
<organism evidence="1 2">
    <name type="scientific">Gigaspora rosea</name>
    <dbReference type="NCBI Taxonomy" id="44941"/>
    <lineage>
        <taxon>Eukaryota</taxon>
        <taxon>Fungi</taxon>
        <taxon>Fungi incertae sedis</taxon>
        <taxon>Mucoromycota</taxon>
        <taxon>Glomeromycotina</taxon>
        <taxon>Glomeromycetes</taxon>
        <taxon>Diversisporales</taxon>
        <taxon>Gigasporaceae</taxon>
        <taxon>Gigaspora</taxon>
    </lineage>
</organism>
<gene>
    <name evidence="1" type="ORF">C2G38_2031002</name>
</gene>
<accession>A0A397VZR4</accession>
<reference evidence="1 2" key="1">
    <citation type="submission" date="2018-06" db="EMBL/GenBank/DDBJ databases">
        <title>Comparative genomics reveals the genomic features of Rhizophagus irregularis, R. cerebriforme, R. diaphanum and Gigaspora rosea, and their symbiotic lifestyle signature.</title>
        <authorList>
            <person name="Morin E."/>
            <person name="San Clemente H."/>
            <person name="Chen E.C.H."/>
            <person name="De La Providencia I."/>
            <person name="Hainaut M."/>
            <person name="Kuo A."/>
            <person name="Kohler A."/>
            <person name="Murat C."/>
            <person name="Tang N."/>
            <person name="Roy S."/>
            <person name="Loubradou J."/>
            <person name="Henrissat B."/>
            <person name="Grigoriev I.V."/>
            <person name="Corradi N."/>
            <person name="Roux C."/>
            <person name="Martin F.M."/>
        </authorList>
    </citation>
    <scope>NUCLEOTIDE SEQUENCE [LARGE SCALE GENOMIC DNA]</scope>
    <source>
        <strain evidence="1 2">DAOM 194757</strain>
    </source>
</reference>
<sequence length="222" mass="25885">MDIPSGEGPNFLPESALYKLNIHFFDRHNFTISCSFAFIKDVHFQDCDEYFVTRYFPESVAPYTVEFSSDCDIEVTLDIVITDPEYKASNTHFSLGMVAFDKEFDNYDPGSDPNSRNVGNASTPFELSLYDKNSYILSQPKEDIIPFRNQYQKTILTTTFNLHNEKENFKVEEYENNLMQKRPNDDLEKRVEHIEKILQLYKKYIIDTSLLTSIKTNLFSSP</sequence>